<evidence type="ECO:0000313" key="2">
    <source>
        <dbReference type="Proteomes" id="UP000801492"/>
    </source>
</evidence>
<protein>
    <recommendedName>
        <fullName evidence="3">DDE-1 domain-containing protein</fullName>
    </recommendedName>
</protein>
<evidence type="ECO:0000313" key="1">
    <source>
        <dbReference type="EMBL" id="KAF2889558.1"/>
    </source>
</evidence>
<gene>
    <name evidence="1" type="ORF">ILUMI_16615</name>
</gene>
<name>A0A8K0G8R1_IGNLU</name>
<evidence type="ECO:0008006" key="3">
    <source>
        <dbReference type="Google" id="ProtNLM"/>
    </source>
</evidence>
<sequence>TICQFGEINIAYDSGRTKVITKTGSKYPEWIINTSKSATSIIGLRLAYLRRLDGLSSHFSPTFVKFCLDNGIRMIFLAINFTDLPQPLDAAFFRPKSKLKKNIDLLEVGTWEKTSDYL</sequence>
<organism evidence="1 2">
    <name type="scientific">Ignelater luminosus</name>
    <name type="common">Cucubano</name>
    <name type="synonym">Pyrophorus luminosus</name>
    <dbReference type="NCBI Taxonomy" id="2038154"/>
    <lineage>
        <taxon>Eukaryota</taxon>
        <taxon>Metazoa</taxon>
        <taxon>Ecdysozoa</taxon>
        <taxon>Arthropoda</taxon>
        <taxon>Hexapoda</taxon>
        <taxon>Insecta</taxon>
        <taxon>Pterygota</taxon>
        <taxon>Neoptera</taxon>
        <taxon>Endopterygota</taxon>
        <taxon>Coleoptera</taxon>
        <taxon>Polyphaga</taxon>
        <taxon>Elateriformia</taxon>
        <taxon>Elateroidea</taxon>
        <taxon>Elateridae</taxon>
        <taxon>Agrypninae</taxon>
        <taxon>Pyrophorini</taxon>
        <taxon>Ignelater</taxon>
    </lineage>
</organism>
<comment type="caution">
    <text evidence="1">The sequence shown here is derived from an EMBL/GenBank/DDBJ whole genome shotgun (WGS) entry which is preliminary data.</text>
</comment>
<feature type="non-terminal residue" evidence="1">
    <location>
        <position position="1"/>
    </location>
</feature>
<dbReference type="EMBL" id="VTPC01065492">
    <property type="protein sequence ID" value="KAF2889558.1"/>
    <property type="molecule type" value="Genomic_DNA"/>
</dbReference>
<accession>A0A8K0G8R1</accession>
<dbReference type="AlphaFoldDB" id="A0A8K0G8R1"/>
<keyword evidence="2" id="KW-1185">Reference proteome</keyword>
<proteinExistence type="predicted"/>
<reference evidence="1" key="1">
    <citation type="submission" date="2019-08" db="EMBL/GenBank/DDBJ databases">
        <title>The genome of the North American firefly Photinus pyralis.</title>
        <authorList>
            <consortium name="Photinus pyralis genome working group"/>
            <person name="Fallon T.R."/>
            <person name="Sander Lower S.E."/>
            <person name="Weng J.-K."/>
        </authorList>
    </citation>
    <scope>NUCLEOTIDE SEQUENCE</scope>
    <source>
        <strain evidence="1">TRF0915ILg1</strain>
        <tissue evidence="1">Whole body</tissue>
    </source>
</reference>
<dbReference type="Proteomes" id="UP000801492">
    <property type="component" value="Unassembled WGS sequence"/>
</dbReference>